<keyword evidence="2 6" id="KW-0812">Transmembrane</keyword>
<dbReference type="Proteomes" id="UP000015105">
    <property type="component" value="Chromosome 5D"/>
</dbReference>
<name>A0A453JSY6_AEGTS</name>
<dbReference type="EnsemblPlants" id="AET5Gv20180600.11">
    <property type="protein sequence ID" value="AET5Gv20180600.11"/>
    <property type="gene ID" value="AET5Gv20180600"/>
</dbReference>
<reference evidence="8" key="3">
    <citation type="journal article" date="2017" name="Nature">
        <title>Genome sequence of the progenitor of the wheat D genome Aegilops tauschii.</title>
        <authorList>
            <person name="Luo M.C."/>
            <person name="Gu Y.Q."/>
            <person name="Puiu D."/>
            <person name="Wang H."/>
            <person name="Twardziok S.O."/>
            <person name="Deal K.R."/>
            <person name="Huo N."/>
            <person name="Zhu T."/>
            <person name="Wang L."/>
            <person name="Wang Y."/>
            <person name="McGuire P.E."/>
            <person name="Liu S."/>
            <person name="Long H."/>
            <person name="Ramasamy R.K."/>
            <person name="Rodriguez J.C."/>
            <person name="Van S.L."/>
            <person name="Yuan L."/>
            <person name="Wang Z."/>
            <person name="Xia Z."/>
            <person name="Xiao L."/>
            <person name="Anderson O.D."/>
            <person name="Ouyang S."/>
            <person name="Liang Y."/>
            <person name="Zimin A.V."/>
            <person name="Pertea G."/>
            <person name="Qi P."/>
            <person name="Bennetzen J.L."/>
            <person name="Dai X."/>
            <person name="Dawson M.W."/>
            <person name="Muller H.G."/>
            <person name="Kugler K."/>
            <person name="Rivarola-Duarte L."/>
            <person name="Spannagl M."/>
            <person name="Mayer K.F.X."/>
            <person name="Lu F.H."/>
            <person name="Bevan M.W."/>
            <person name="Leroy P."/>
            <person name="Li P."/>
            <person name="You F.M."/>
            <person name="Sun Q."/>
            <person name="Liu Z."/>
            <person name="Lyons E."/>
            <person name="Wicker T."/>
            <person name="Salzberg S.L."/>
            <person name="Devos K.M."/>
            <person name="Dvorak J."/>
        </authorList>
    </citation>
    <scope>NUCLEOTIDE SEQUENCE [LARGE SCALE GENOMIC DNA]</scope>
    <source>
        <strain evidence="8">cv. AL8/78</strain>
    </source>
</reference>
<protein>
    <recommendedName>
        <fullName evidence="7">EXS domain-containing protein</fullName>
    </recommendedName>
</protein>
<reference evidence="8" key="5">
    <citation type="journal article" date="2021" name="G3 (Bethesda)">
        <title>Aegilops tauschii genome assembly Aet v5.0 features greater sequence contiguity and improved annotation.</title>
        <authorList>
            <person name="Wang L."/>
            <person name="Zhu T."/>
            <person name="Rodriguez J.C."/>
            <person name="Deal K.R."/>
            <person name="Dubcovsky J."/>
            <person name="McGuire P.E."/>
            <person name="Lux T."/>
            <person name="Spannagl M."/>
            <person name="Mayer K.F.X."/>
            <person name="Baldrich P."/>
            <person name="Meyers B.C."/>
            <person name="Huo N."/>
            <person name="Gu Y.Q."/>
            <person name="Zhou H."/>
            <person name="Devos K.M."/>
            <person name="Bennetzen J.L."/>
            <person name="Unver T."/>
            <person name="Budak H."/>
            <person name="Gulick P.J."/>
            <person name="Galiba G."/>
            <person name="Kalapos B."/>
            <person name="Nelson D.R."/>
            <person name="Li P."/>
            <person name="You F.M."/>
            <person name="Luo M.C."/>
            <person name="Dvorak J."/>
        </authorList>
    </citation>
    <scope>NUCLEOTIDE SEQUENCE [LARGE SCALE GENOMIC DNA]</scope>
    <source>
        <strain evidence="8">cv. AL8/78</strain>
    </source>
</reference>
<feature type="compositionally biased region" description="Basic and acidic residues" evidence="5">
    <location>
        <begin position="108"/>
        <end position="126"/>
    </location>
</feature>
<accession>A0A453JSY6</accession>
<sequence length="260" mass="29259">PTRQTPSRRLPFSPSYGFSSPSSVFTPAHPRRSRHSLPRRRPPARPVPAEGPHLSHSLSGEPEGPAPIRRTARLLPPLLPRPAAIRAVDPRVRSKTQAPVRQSARAEGQGRRRDEGRVGDPRRGDHPFAALPLAGQGYIVSPMGLVLLQEIGWDSVMRMSVDLRDLFLYEAFLYYNPLLLVALMIWLWGVNLWVFAQSSVNYAKVFDLSQTHLSHREIWRCATWLTLVVPTSMTAYLYLYSHGEVSLAASQPVFFCMLSF</sequence>
<evidence type="ECO:0000313" key="9">
    <source>
        <dbReference type="Proteomes" id="UP000015105"/>
    </source>
</evidence>
<feature type="region of interest" description="Disordered" evidence="5">
    <location>
        <begin position="1"/>
        <end position="68"/>
    </location>
</feature>
<evidence type="ECO:0000256" key="5">
    <source>
        <dbReference type="SAM" id="MobiDB-lite"/>
    </source>
</evidence>
<dbReference type="GO" id="GO:0005737">
    <property type="term" value="C:cytoplasm"/>
    <property type="evidence" value="ECO:0007669"/>
    <property type="project" value="TreeGrafter"/>
</dbReference>
<dbReference type="Gramene" id="AET5Gv20180600.11">
    <property type="protein sequence ID" value="AET5Gv20180600.11"/>
    <property type="gene ID" value="AET5Gv20180600"/>
</dbReference>
<comment type="subcellular location">
    <subcellularLocation>
        <location evidence="1">Membrane</location>
        <topology evidence="1">Multi-pass membrane protein</topology>
    </subcellularLocation>
</comment>
<dbReference type="PANTHER" id="PTHR10783">
    <property type="entry name" value="XENOTROPIC AND POLYTROPIC RETROVIRUS RECEPTOR 1-RELATED"/>
    <property type="match status" value="1"/>
</dbReference>
<feature type="transmembrane region" description="Helical" evidence="6">
    <location>
        <begin position="128"/>
        <end position="152"/>
    </location>
</feature>
<dbReference type="Pfam" id="PF03124">
    <property type="entry name" value="EXS"/>
    <property type="match status" value="1"/>
</dbReference>
<evidence type="ECO:0000259" key="7">
    <source>
        <dbReference type="Pfam" id="PF03124"/>
    </source>
</evidence>
<feature type="region of interest" description="Disordered" evidence="5">
    <location>
        <begin position="85"/>
        <end position="126"/>
    </location>
</feature>
<feature type="transmembrane region" description="Helical" evidence="6">
    <location>
        <begin position="172"/>
        <end position="196"/>
    </location>
</feature>
<feature type="domain" description="EXS" evidence="7">
    <location>
        <begin position="172"/>
        <end position="256"/>
    </location>
</feature>
<evidence type="ECO:0000256" key="1">
    <source>
        <dbReference type="ARBA" id="ARBA00004141"/>
    </source>
</evidence>
<keyword evidence="4 6" id="KW-0472">Membrane</keyword>
<feature type="compositionally biased region" description="Basic residues" evidence="5">
    <location>
        <begin position="29"/>
        <end position="43"/>
    </location>
</feature>
<evidence type="ECO:0000256" key="2">
    <source>
        <dbReference type="ARBA" id="ARBA00022692"/>
    </source>
</evidence>
<keyword evidence="9" id="KW-1185">Reference proteome</keyword>
<feature type="transmembrane region" description="Helical" evidence="6">
    <location>
        <begin position="217"/>
        <end position="239"/>
    </location>
</feature>
<reference evidence="9" key="1">
    <citation type="journal article" date="2014" name="Science">
        <title>Ancient hybridizations among the ancestral genomes of bread wheat.</title>
        <authorList>
            <consortium name="International Wheat Genome Sequencing Consortium,"/>
            <person name="Marcussen T."/>
            <person name="Sandve S.R."/>
            <person name="Heier L."/>
            <person name="Spannagl M."/>
            <person name="Pfeifer M."/>
            <person name="Jakobsen K.S."/>
            <person name="Wulff B.B."/>
            <person name="Steuernagel B."/>
            <person name="Mayer K.F."/>
            <person name="Olsen O.A."/>
        </authorList>
    </citation>
    <scope>NUCLEOTIDE SEQUENCE [LARGE SCALE GENOMIC DNA]</scope>
    <source>
        <strain evidence="9">cv. AL8/78</strain>
    </source>
</reference>
<reference evidence="9" key="2">
    <citation type="journal article" date="2017" name="Nat. Plants">
        <title>The Aegilops tauschii genome reveals multiple impacts of transposons.</title>
        <authorList>
            <person name="Zhao G."/>
            <person name="Zou C."/>
            <person name="Li K."/>
            <person name="Wang K."/>
            <person name="Li T."/>
            <person name="Gao L."/>
            <person name="Zhang X."/>
            <person name="Wang H."/>
            <person name="Yang Z."/>
            <person name="Liu X."/>
            <person name="Jiang W."/>
            <person name="Mao L."/>
            <person name="Kong X."/>
            <person name="Jiao Y."/>
            <person name="Jia J."/>
        </authorList>
    </citation>
    <scope>NUCLEOTIDE SEQUENCE [LARGE SCALE GENOMIC DNA]</scope>
    <source>
        <strain evidence="9">cv. AL8/78</strain>
    </source>
</reference>
<reference evidence="8" key="4">
    <citation type="submission" date="2019-03" db="UniProtKB">
        <authorList>
            <consortium name="EnsemblPlants"/>
        </authorList>
    </citation>
    <scope>IDENTIFICATION</scope>
</reference>
<evidence type="ECO:0000256" key="6">
    <source>
        <dbReference type="SAM" id="Phobius"/>
    </source>
</evidence>
<proteinExistence type="predicted"/>
<dbReference type="InterPro" id="IPR004342">
    <property type="entry name" value="EXS_C"/>
</dbReference>
<dbReference type="AlphaFoldDB" id="A0A453JSY6"/>
<evidence type="ECO:0000256" key="4">
    <source>
        <dbReference type="ARBA" id="ARBA00023136"/>
    </source>
</evidence>
<dbReference type="GO" id="GO:0016020">
    <property type="term" value="C:membrane"/>
    <property type="evidence" value="ECO:0007669"/>
    <property type="project" value="UniProtKB-SubCell"/>
</dbReference>
<evidence type="ECO:0000256" key="3">
    <source>
        <dbReference type="ARBA" id="ARBA00022989"/>
    </source>
</evidence>
<dbReference type="PANTHER" id="PTHR10783:SF100">
    <property type="entry name" value="EXS DOMAIN-CONTAINING PROTEIN"/>
    <property type="match status" value="1"/>
</dbReference>
<feature type="compositionally biased region" description="Low complexity" evidence="5">
    <location>
        <begin position="11"/>
        <end position="28"/>
    </location>
</feature>
<organism evidence="8 9">
    <name type="scientific">Aegilops tauschii subsp. strangulata</name>
    <name type="common">Goatgrass</name>
    <dbReference type="NCBI Taxonomy" id="200361"/>
    <lineage>
        <taxon>Eukaryota</taxon>
        <taxon>Viridiplantae</taxon>
        <taxon>Streptophyta</taxon>
        <taxon>Embryophyta</taxon>
        <taxon>Tracheophyta</taxon>
        <taxon>Spermatophyta</taxon>
        <taxon>Magnoliopsida</taxon>
        <taxon>Liliopsida</taxon>
        <taxon>Poales</taxon>
        <taxon>Poaceae</taxon>
        <taxon>BOP clade</taxon>
        <taxon>Pooideae</taxon>
        <taxon>Triticodae</taxon>
        <taxon>Triticeae</taxon>
        <taxon>Triticinae</taxon>
        <taxon>Aegilops</taxon>
    </lineage>
</organism>
<evidence type="ECO:0000313" key="8">
    <source>
        <dbReference type="EnsemblPlants" id="AET5Gv20180600.11"/>
    </source>
</evidence>
<keyword evidence="3 6" id="KW-1133">Transmembrane helix</keyword>